<keyword evidence="1" id="KW-0238">DNA-binding</keyword>
<dbReference type="GO" id="GO:0003677">
    <property type="term" value="F:DNA binding"/>
    <property type="evidence" value="ECO:0007669"/>
    <property type="project" value="UniProtKB-KW"/>
</dbReference>
<name>A0A841FDC8_9ACTN</name>
<dbReference type="InterPro" id="IPR036894">
    <property type="entry name" value="YbaB-like_sf"/>
</dbReference>
<comment type="caution">
    <text evidence="1">The sequence shown here is derived from an EMBL/GenBank/DDBJ whole genome shotgun (WGS) entry which is preliminary data.</text>
</comment>
<evidence type="ECO:0000313" key="2">
    <source>
        <dbReference type="Proteomes" id="UP000548476"/>
    </source>
</evidence>
<dbReference type="EMBL" id="JACHGT010000004">
    <property type="protein sequence ID" value="MBB6034286.1"/>
    <property type="molecule type" value="Genomic_DNA"/>
</dbReference>
<dbReference type="SUPFAM" id="SSF82607">
    <property type="entry name" value="YbaB-like"/>
    <property type="match status" value="1"/>
</dbReference>
<dbReference type="Proteomes" id="UP000548476">
    <property type="component" value="Unassembled WGS sequence"/>
</dbReference>
<accession>A0A841FDC8</accession>
<proteinExistence type="predicted"/>
<organism evidence="1 2">
    <name type="scientific">Phytomonospora endophytica</name>
    <dbReference type="NCBI Taxonomy" id="714109"/>
    <lineage>
        <taxon>Bacteria</taxon>
        <taxon>Bacillati</taxon>
        <taxon>Actinomycetota</taxon>
        <taxon>Actinomycetes</taxon>
        <taxon>Micromonosporales</taxon>
        <taxon>Micromonosporaceae</taxon>
        <taxon>Phytomonospora</taxon>
    </lineage>
</organism>
<protein>
    <submittedName>
        <fullName evidence="1">DNA-binding protein YbaB</fullName>
    </submittedName>
</protein>
<dbReference type="RefSeq" id="WP_184787158.1">
    <property type="nucleotide sequence ID" value="NZ_BONT01000045.1"/>
</dbReference>
<keyword evidence="2" id="KW-1185">Reference proteome</keyword>
<dbReference type="InterPro" id="IPR004401">
    <property type="entry name" value="YbaB/EbfC"/>
</dbReference>
<evidence type="ECO:0000313" key="1">
    <source>
        <dbReference type="EMBL" id="MBB6034286.1"/>
    </source>
</evidence>
<dbReference type="AlphaFoldDB" id="A0A841FDC8"/>
<dbReference type="Pfam" id="PF02575">
    <property type="entry name" value="YbaB_DNA_bd"/>
    <property type="match status" value="1"/>
</dbReference>
<gene>
    <name evidence="1" type="ORF">HNR73_002136</name>
</gene>
<sequence length="116" mass="12490">MSGFGDDVSARAEQVRRLVTEARTELSSEDFAVKVTVGPNGAVHDVDITGRAARYSAAELGELVVECLRTASARMSRELRESLAELMGGVPVADTSALPSLDEIRRMRAENRGETP</sequence>
<dbReference type="Gene3D" id="3.30.1310.10">
    <property type="entry name" value="Nucleoid-associated protein YbaB-like domain"/>
    <property type="match status" value="1"/>
</dbReference>
<reference evidence="1 2" key="1">
    <citation type="submission" date="2020-08" db="EMBL/GenBank/DDBJ databases">
        <title>Genomic Encyclopedia of Type Strains, Phase IV (KMG-IV): sequencing the most valuable type-strain genomes for metagenomic binning, comparative biology and taxonomic classification.</title>
        <authorList>
            <person name="Goeker M."/>
        </authorList>
    </citation>
    <scope>NUCLEOTIDE SEQUENCE [LARGE SCALE GENOMIC DNA]</scope>
    <source>
        <strain evidence="1 2">YIM 65646</strain>
    </source>
</reference>